<keyword evidence="2" id="KW-1185">Reference proteome</keyword>
<dbReference type="Proteomes" id="UP001596106">
    <property type="component" value="Unassembled WGS sequence"/>
</dbReference>
<reference evidence="2" key="1">
    <citation type="journal article" date="2019" name="Int. J. Syst. Evol. Microbiol.">
        <title>The Global Catalogue of Microorganisms (GCM) 10K type strain sequencing project: providing services to taxonomists for standard genome sequencing and annotation.</title>
        <authorList>
            <consortium name="The Broad Institute Genomics Platform"/>
            <consortium name="The Broad Institute Genome Sequencing Center for Infectious Disease"/>
            <person name="Wu L."/>
            <person name="Ma J."/>
        </authorList>
    </citation>
    <scope>NUCLEOTIDE SEQUENCE [LARGE SCALE GENOMIC DNA]</scope>
    <source>
        <strain evidence="2">CCUG 55250</strain>
    </source>
</reference>
<protein>
    <recommendedName>
        <fullName evidence="3">Glycosyl hydrolase-like 10 domain-containing protein</fullName>
    </recommendedName>
</protein>
<proteinExistence type="predicted"/>
<accession>A0ABW0IAB8</accession>
<dbReference type="Gene3D" id="3.20.20.80">
    <property type="entry name" value="Glycosidases"/>
    <property type="match status" value="1"/>
</dbReference>
<gene>
    <name evidence="1" type="ORF">ACFPMF_08170</name>
</gene>
<evidence type="ECO:0000313" key="1">
    <source>
        <dbReference type="EMBL" id="MFC5409276.1"/>
    </source>
</evidence>
<evidence type="ECO:0000313" key="2">
    <source>
        <dbReference type="Proteomes" id="UP001596106"/>
    </source>
</evidence>
<dbReference type="EMBL" id="JBHSMA010000002">
    <property type="protein sequence ID" value="MFC5409276.1"/>
    <property type="molecule type" value="Genomic_DNA"/>
</dbReference>
<dbReference type="InterPro" id="IPR017853">
    <property type="entry name" value="GH"/>
</dbReference>
<comment type="caution">
    <text evidence="1">The sequence shown here is derived from an EMBL/GenBank/DDBJ whole genome shotgun (WGS) entry which is preliminary data.</text>
</comment>
<organism evidence="1 2">
    <name type="scientific">Larkinella bovis</name>
    <dbReference type="NCBI Taxonomy" id="683041"/>
    <lineage>
        <taxon>Bacteria</taxon>
        <taxon>Pseudomonadati</taxon>
        <taxon>Bacteroidota</taxon>
        <taxon>Cytophagia</taxon>
        <taxon>Cytophagales</taxon>
        <taxon>Spirosomataceae</taxon>
        <taxon>Larkinella</taxon>
    </lineage>
</organism>
<name>A0ABW0IAB8_9BACT</name>
<dbReference type="InterPro" id="IPR006311">
    <property type="entry name" value="TAT_signal"/>
</dbReference>
<dbReference type="SUPFAM" id="SSF51445">
    <property type="entry name" value="(Trans)glycosidases"/>
    <property type="match status" value="1"/>
</dbReference>
<evidence type="ECO:0008006" key="3">
    <source>
        <dbReference type="Google" id="ProtNLM"/>
    </source>
</evidence>
<dbReference type="PROSITE" id="PS51318">
    <property type="entry name" value="TAT"/>
    <property type="match status" value="1"/>
</dbReference>
<sequence>MESESSKTRRDFLRSGLVSAATVPALPNWLTTTPAEPQTAPPKKPLLDNHRNLFNGDTCTFFYNPELWQPEDYSLKTVANPRTGKLGTKPVAVGGPFKASAIHRFVDQLADNGIDTFVINANANRAWYPSKKFPSILDGYKRGDRDFFRGHAICQGIREPEAVEEFLDNFTRFMDRYQDLIDAGVDWLAETAKACRRRKISPWVSIRMNDMHGAANPEGSFFNHPLFKQQEMRLQRAFYGFQSQTDRQGFNFEKAEVRAMMWEQIREVVEDYDYEGLELDWWRQPLCCEPNASPETIAMMNDWFRQIKALTQRKAKKTGKPYPFGMRIPGSLGALKAIGIDIVTLCREGTLDFIIPGGYWPTTWDMPNDEFRQQLGDRVTIYGSIDDGANSLTTQNESGTIKERMRYISASPEIVRANAAGKLATGVHGIEWFNFFCTDQPNIPGMRADYTALRNIDKLSFLRGKPKQYCFSTAGAYFNPTPFEQPAQLPASIDPFAQRPFRLAMCAEPTDQDLELVVQVVLKAGDKPVHLPVSVNGCWPNLKNESTQKLLFPCGPLTHLTPDHVGYKYQFPVSLITEGWNKIVVENQSRATITVFAIEVAVCPKTV</sequence>
<dbReference type="RefSeq" id="WP_379842973.1">
    <property type="nucleotide sequence ID" value="NZ_JBHSMA010000002.1"/>
</dbReference>